<dbReference type="EMBL" id="SLVJ01000013">
    <property type="protein sequence ID" value="TCM66402.1"/>
    <property type="molecule type" value="Genomic_DNA"/>
</dbReference>
<dbReference type="PROSITE" id="PS00187">
    <property type="entry name" value="TPP_ENZYMES"/>
    <property type="match status" value="1"/>
</dbReference>
<proteinExistence type="inferred from homology"/>
<feature type="domain" description="Thiamine pyrophosphate enzyme N-terminal TPP-binding" evidence="6">
    <location>
        <begin position="3"/>
        <end position="109"/>
    </location>
</feature>
<dbReference type="InterPro" id="IPR011766">
    <property type="entry name" value="TPP_enzyme_TPP-bd"/>
</dbReference>
<evidence type="ECO:0000259" key="5">
    <source>
        <dbReference type="Pfam" id="PF02775"/>
    </source>
</evidence>
<dbReference type="PANTHER" id="PTHR18968:SF133">
    <property type="entry name" value="BENZOYLFORMATE DECARBOXYLASE"/>
    <property type="match status" value="1"/>
</dbReference>
<dbReference type="Gene3D" id="3.40.50.1220">
    <property type="entry name" value="TPP-binding domain"/>
    <property type="match status" value="1"/>
</dbReference>
<evidence type="ECO:0000313" key="7">
    <source>
        <dbReference type="EMBL" id="TCM66402.1"/>
    </source>
</evidence>
<dbReference type="CDD" id="cd07035">
    <property type="entry name" value="TPP_PYR_POX_like"/>
    <property type="match status" value="1"/>
</dbReference>
<dbReference type="SUPFAM" id="SSF52467">
    <property type="entry name" value="DHS-like NAD/FAD-binding domain"/>
    <property type="match status" value="1"/>
</dbReference>
<evidence type="ECO:0000259" key="6">
    <source>
        <dbReference type="Pfam" id="PF02776"/>
    </source>
</evidence>
<dbReference type="Pfam" id="PF00205">
    <property type="entry name" value="TPP_enzyme_M"/>
    <property type="match status" value="1"/>
</dbReference>
<evidence type="ECO:0000313" key="8">
    <source>
        <dbReference type="Proteomes" id="UP000294963"/>
    </source>
</evidence>
<comment type="similarity">
    <text evidence="1 3">Belongs to the TPP enzyme family.</text>
</comment>
<dbReference type="GO" id="GO:0030976">
    <property type="term" value="F:thiamine pyrophosphate binding"/>
    <property type="evidence" value="ECO:0007669"/>
    <property type="project" value="InterPro"/>
</dbReference>
<evidence type="ECO:0000259" key="4">
    <source>
        <dbReference type="Pfam" id="PF00205"/>
    </source>
</evidence>
<comment type="caution">
    <text evidence="7">The sequence shown here is derived from an EMBL/GenBank/DDBJ whole genome shotgun (WGS) entry which is preliminary data.</text>
</comment>
<dbReference type="InterPro" id="IPR029061">
    <property type="entry name" value="THDP-binding"/>
</dbReference>
<dbReference type="Gene3D" id="3.40.50.970">
    <property type="match status" value="2"/>
</dbReference>
<dbReference type="InterPro" id="IPR029035">
    <property type="entry name" value="DHS-like_NAD/FAD-binding_dom"/>
</dbReference>
<keyword evidence="8" id="KW-1185">Reference proteome</keyword>
<dbReference type="NCBIfam" id="NF005485">
    <property type="entry name" value="PRK07092.1"/>
    <property type="match status" value="1"/>
</dbReference>
<dbReference type="Pfam" id="PF02775">
    <property type="entry name" value="TPP_enzyme_C"/>
    <property type="match status" value="1"/>
</dbReference>
<feature type="domain" description="Thiamine pyrophosphate enzyme TPP-binding" evidence="5">
    <location>
        <begin position="383"/>
        <end position="521"/>
    </location>
</feature>
<dbReference type="Proteomes" id="UP000294963">
    <property type="component" value="Unassembled WGS sequence"/>
</dbReference>
<keyword evidence="2 3" id="KW-0786">Thiamine pyrophosphate</keyword>
<dbReference type="GO" id="GO:0003984">
    <property type="term" value="F:acetolactate synthase activity"/>
    <property type="evidence" value="ECO:0007669"/>
    <property type="project" value="TreeGrafter"/>
</dbReference>
<dbReference type="OrthoDB" id="9773408at2"/>
<dbReference type="InterPro" id="IPR045229">
    <property type="entry name" value="TPP_enz"/>
</dbReference>
<evidence type="ECO:0000256" key="1">
    <source>
        <dbReference type="ARBA" id="ARBA00007812"/>
    </source>
</evidence>
<sequence length="533" mass="57659">MKTVHQYSYDILRKNNIKTIFGNPGSNELPFLKNFPDDFQYILALHEGAAVSMADGYAAASGTVAFVNLHSAAGTGNAMGALSNACTSHTAMVITSGQQTRLMLGVEALLTNVNAVQLPQPLVKWSHEPACAAEVPHAMSRAIHIAKSEPAGPVYLSVPYNDWDVEVSTENDHLLQRAVDSGNCLSIEHLSVILGHIHAANNIALVLGPDVERLHAVHDAVYLAEKLNVPVWGAPSPSRCPFPNRHPYFQGFLPASIAGISQILADFDLILVFGAPVFRYHQYEPGCYIAEKCKLISLSCDIQEAARAPMGLSYVCDIKDALRRINNALSLRLNKVNTLKPLQAAEASVDGYIKPERLFDLIDALAPENVIYTNEATATNSIFWQRIGLKGQGSYYFAAAGGLGYAMPAAVGIQLAKPKCRVVAIIGDGSANYNITALWTAAQYKLAVVFIILKNGSYAALKWFAEVLKASHVPGMDIPGIDFVQLARGYGVQGIRANNDEDFINAYKHALSSHTPTLIEVTTVPPHIPNPKP</sequence>
<evidence type="ECO:0000256" key="2">
    <source>
        <dbReference type="ARBA" id="ARBA00023052"/>
    </source>
</evidence>
<organism evidence="7 8">
    <name type="scientific">Acinetobacter calcoaceticus</name>
    <dbReference type="NCBI Taxonomy" id="471"/>
    <lineage>
        <taxon>Bacteria</taxon>
        <taxon>Pseudomonadati</taxon>
        <taxon>Pseudomonadota</taxon>
        <taxon>Gammaproteobacteria</taxon>
        <taxon>Moraxellales</taxon>
        <taxon>Moraxellaceae</taxon>
        <taxon>Acinetobacter</taxon>
        <taxon>Acinetobacter calcoaceticus/baumannii complex</taxon>
    </lineage>
</organism>
<evidence type="ECO:0000256" key="3">
    <source>
        <dbReference type="RuleBase" id="RU362132"/>
    </source>
</evidence>
<name>A0A4R1XT35_ACICA</name>
<feature type="domain" description="Thiamine pyrophosphate enzyme central" evidence="4">
    <location>
        <begin position="193"/>
        <end position="324"/>
    </location>
</feature>
<accession>A0A4R1XT35</accession>
<dbReference type="GO" id="GO:0000287">
    <property type="term" value="F:magnesium ion binding"/>
    <property type="evidence" value="ECO:0007669"/>
    <property type="project" value="InterPro"/>
</dbReference>
<reference evidence="7 8" key="1">
    <citation type="submission" date="2019-03" db="EMBL/GenBank/DDBJ databases">
        <title>Genomic analyses of the natural microbiome of Caenorhabditis elegans.</title>
        <authorList>
            <person name="Samuel B."/>
        </authorList>
    </citation>
    <scope>NUCLEOTIDE SEQUENCE [LARGE SCALE GENOMIC DNA]</scope>
    <source>
        <strain evidence="7 8">JUb89</strain>
    </source>
</reference>
<dbReference type="SUPFAM" id="SSF52518">
    <property type="entry name" value="Thiamin diphosphate-binding fold (THDP-binding)"/>
    <property type="match status" value="2"/>
</dbReference>
<dbReference type="Pfam" id="PF02776">
    <property type="entry name" value="TPP_enzyme_N"/>
    <property type="match status" value="1"/>
</dbReference>
<dbReference type="GO" id="GO:0019752">
    <property type="term" value="P:carboxylic acid metabolic process"/>
    <property type="evidence" value="ECO:0007669"/>
    <property type="project" value="UniProtKB-ARBA"/>
</dbReference>
<dbReference type="InterPro" id="IPR012000">
    <property type="entry name" value="Thiamin_PyroP_enz_cen_dom"/>
</dbReference>
<gene>
    <name evidence="7" type="ORF">EC844_1132</name>
</gene>
<protein>
    <submittedName>
        <fullName evidence="7">Benzoylformate decarboxylase</fullName>
    </submittedName>
</protein>
<dbReference type="AlphaFoldDB" id="A0A4R1XT35"/>
<dbReference type="InterPro" id="IPR000399">
    <property type="entry name" value="TPP-bd_CS"/>
</dbReference>
<dbReference type="InterPro" id="IPR012001">
    <property type="entry name" value="Thiamin_PyroP_enz_TPP-bd_dom"/>
</dbReference>
<dbReference type="CDD" id="cd02002">
    <property type="entry name" value="TPP_BFDC"/>
    <property type="match status" value="1"/>
</dbReference>
<dbReference type="PANTHER" id="PTHR18968">
    <property type="entry name" value="THIAMINE PYROPHOSPHATE ENZYMES"/>
    <property type="match status" value="1"/>
</dbReference>
<dbReference type="GO" id="GO:0050660">
    <property type="term" value="F:flavin adenine dinucleotide binding"/>
    <property type="evidence" value="ECO:0007669"/>
    <property type="project" value="TreeGrafter"/>
</dbReference>